<sequence>MADETKRNDAGVTSKKPGAGVVSKRLANRIAAAKVYEAAMTKAGEEVPEAVRRLARRAS</sequence>
<name>A0A0B2AIC1_9MICC</name>
<gene>
    <name evidence="1" type="ORF">LK10_15145</name>
</gene>
<dbReference type="RefSeq" id="WP_043125327.1">
    <property type="nucleotide sequence ID" value="NZ_JTDL01000140.1"/>
</dbReference>
<keyword evidence="2" id="KW-1185">Reference proteome</keyword>
<evidence type="ECO:0000313" key="1">
    <source>
        <dbReference type="EMBL" id="KHL01586.1"/>
    </source>
</evidence>
<accession>A0A0B2AIC1</accession>
<dbReference type="Proteomes" id="UP000030982">
    <property type="component" value="Unassembled WGS sequence"/>
</dbReference>
<comment type="caution">
    <text evidence="1">The sequence shown here is derived from an EMBL/GenBank/DDBJ whole genome shotgun (WGS) entry which is preliminary data.</text>
</comment>
<organism evidence="1 2">
    <name type="scientific">Sinomonas humi</name>
    <dbReference type="NCBI Taxonomy" id="1338436"/>
    <lineage>
        <taxon>Bacteria</taxon>
        <taxon>Bacillati</taxon>
        <taxon>Actinomycetota</taxon>
        <taxon>Actinomycetes</taxon>
        <taxon>Micrococcales</taxon>
        <taxon>Micrococcaceae</taxon>
        <taxon>Sinomonas</taxon>
    </lineage>
</organism>
<dbReference type="AlphaFoldDB" id="A0A0B2AIC1"/>
<reference evidence="1 2" key="1">
    <citation type="submission" date="2014-09" db="EMBL/GenBank/DDBJ databases">
        <title>Genome sequence of Sinomonas sp. MUSC 117.</title>
        <authorList>
            <person name="Lee L.-H."/>
        </authorList>
    </citation>
    <scope>NUCLEOTIDE SEQUENCE [LARGE SCALE GENOMIC DNA]</scope>
    <source>
        <strain evidence="1 2">MUSC 117</strain>
    </source>
</reference>
<dbReference type="EMBL" id="JTDL01000140">
    <property type="protein sequence ID" value="KHL01586.1"/>
    <property type="molecule type" value="Genomic_DNA"/>
</dbReference>
<evidence type="ECO:0000313" key="2">
    <source>
        <dbReference type="Proteomes" id="UP000030982"/>
    </source>
</evidence>
<proteinExistence type="predicted"/>
<protein>
    <submittedName>
        <fullName evidence="1">Uncharacterized protein</fullName>
    </submittedName>
</protein>
<dbReference type="STRING" id="1338436.LK10_15145"/>